<dbReference type="InterPro" id="IPR006527">
    <property type="entry name" value="F-box-assoc_dom_typ1"/>
</dbReference>
<evidence type="ECO:0000259" key="1">
    <source>
        <dbReference type="PROSITE" id="PS50181"/>
    </source>
</evidence>
<dbReference type="CDD" id="cd22157">
    <property type="entry name" value="F-box_AtFBW1-like"/>
    <property type="match status" value="1"/>
</dbReference>
<name>A0A067G6P4_CITSI</name>
<organism evidence="2 3">
    <name type="scientific">Citrus sinensis</name>
    <name type="common">Sweet orange</name>
    <name type="synonym">Citrus aurantium var. sinensis</name>
    <dbReference type="NCBI Taxonomy" id="2711"/>
    <lineage>
        <taxon>Eukaryota</taxon>
        <taxon>Viridiplantae</taxon>
        <taxon>Streptophyta</taxon>
        <taxon>Embryophyta</taxon>
        <taxon>Tracheophyta</taxon>
        <taxon>Spermatophyta</taxon>
        <taxon>Magnoliopsida</taxon>
        <taxon>eudicotyledons</taxon>
        <taxon>Gunneridae</taxon>
        <taxon>Pentapetalae</taxon>
        <taxon>rosids</taxon>
        <taxon>malvids</taxon>
        <taxon>Sapindales</taxon>
        <taxon>Rutaceae</taxon>
        <taxon>Aurantioideae</taxon>
        <taxon>Citrus</taxon>
    </lineage>
</organism>
<dbReference type="AlphaFoldDB" id="A0A067G6P4"/>
<dbReference type="InterPro" id="IPR017451">
    <property type="entry name" value="F-box-assoc_interact_dom"/>
</dbReference>
<dbReference type="Pfam" id="PF07734">
    <property type="entry name" value="FBA_1"/>
    <property type="match status" value="1"/>
</dbReference>
<dbReference type="InterPro" id="IPR001810">
    <property type="entry name" value="F-box_dom"/>
</dbReference>
<dbReference type="PANTHER" id="PTHR31672">
    <property type="entry name" value="BNACNNG10540D PROTEIN"/>
    <property type="match status" value="1"/>
</dbReference>
<feature type="domain" description="F-box" evidence="1">
    <location>
        <begin position="2"/>
        <end position="48"/>
    </location>
</feature>
<reference evidence="2 3" key="1">
    <citation type="submission" date="2014-04" db="EMBL/GenBank/DDBJ databases">
        <authorList>
            <consortium name="International Citrus Genome Consortium"/>
            <person name="Gmitter F."/>
            <person name="Chen C."/>
            <person name="Farmerie W."/>
            <person name="Harkins T."/>
            <person name="Desany B."/>
            <person name="Mohiuddin M."/>
            <person name="Kodira C."/>
            <person name="Borodovsky M."/>
            <person name="Lomsadze A."/>
            <person name="Burns P."/>
            <person name="Jenkins J."/>
            <person name="Prochnik S."/>
            <person name="Shu S."/>
            <person name="Chapman J."/>
            <person name="Pitluck S."/>
            <person name="Schmutz J."/>
            <person name="Rokhsar D."/>
        </authorList>
    </citation>
    <scope>NUCLEOTIDE SEQUENCE</scope>
</reference>
<dbReference type="PANTHER" id="PTHR31672:SF10">
    <property type="entry name" value="F-BOX DOMAIN-CONTAINING PROTEIN"/>
    <property type="match status" value="1"/>
</dbReference>
<dbReference type="InterPro" id="IPR036047">
    <property type="entry name" value="F-box-like_dom_sf"/>
</dbReference>
<dbReference type="eggNOG" id="ENOG502SNFJ">
    <property type="taxonomic scope" value="Eukaryota"/>
</dbReference>
<dbReference type="Pfam" id="PF00646">
    <property type="entry name" value="F-box"/>
    <property type="match status" value="1"/>
</dbReference>
<dbReference type="SUPFAM" id="SSF50965">
    <property type="entry name" value="Galactose oxidase, central domain"/>
    <property type="match status" value="1"/>
</dbReference>
<dbReference type="Gene3D" id="1.20.1280.50">
    <property type="match status" value="1"/>
</dbReference>
<dbReference type="STRING" id="2711.A0A067G6P4"/>
<dbReference type="PROSITE" id="PS50181">
    <property type="entry name" value="FBOX"/>
    <property type="match status" value="1"/>
</dbReference>
<dbReference type="SUPFAM" id="SSF81383">
    <property type="entry name" value="F-box domain"/>
    <property type="match status" value="1"/>
</dbReference>
<dbReference type="InterPro" id="IPR050796">
    <property type="entry name" value="SCF_F-box_component"/>
</dbReference>
<proteinExistence type="predicted"/>
<keyword evidence="3" id="KW-1185">Reference proteome</keyword>
<dbReference type="Proteomes" id="UP000027120">
    <property type="component" value="Unassembled WGS sequence"/>
</dbReference>
<dbReference type="InterPro" id="IPR011043">
    <property type="entry name" value="Gal_Oxase/kelch_b-propeller"/>
</dbReference>
<dbReference type="EMBL" id="KK784889">
    <property type="protein sequence ID" value="KDO71192.1"/>
    <property type="molecule type" value="Genomic_DNA"/>
</dbReference>
<sequence length="379" mass="44105">MAKSNGNFPEDVMIEVLSRLSVKSLLRFKCVCREWCSLFENPSFISKHLSNDDNDRLFVTYMVTDDGDDYSYPRDSFCLFPDETLTDISLADFDFQQPMREFLGGPFDGIFCIHGPTNDRLILCNLETKESRTLPKRRVVFPRFCSISDTCMGFGLDIMSNDYKLVMIHSLWNEKRQEIYEFAHVAMYNLRTNSWRDLKSFKSDHYVMSFWSGSLYVDGVCYWLSRFRNNDHAVILSFHLGNDVFEEVQEPYIPQSEPTIIGVYNHSLCVLLSHNIENYYDIWVMKDKCWIKQLSVGPFVGVQRPLGFWKKGAFFVVSTSGHLLLYDPNTQEMRDLGVTCFDVSVHMYKESLIRLKGGDNLLDFDIPWHVLGVYQTNSC</sequence>
<dbReference type="SMR" id="A0A067G6P4"/>
<evidence type="ECO:0000313" key="2">
    <source>
        <dbReference type="EMBL" id="KDO71192.1"/>
    </source>
</evidence>
<dbReference type="PaxDb" id="2711-XP_006467163.1"/>
<gene>
    <name evidence="2" type="ORF">CISIN_1g039590mg</name>
</gene>
<dbReference type="NCBIfam" id="TIGR01640">
    <property type="entry name" value="F_box_assoc_1"/>
    <property type="match status" value="1"/>
</dbReference>
<evidence type="ECO:0000313" key="3">
    <source>
        <dbReference type="Proteomes" id="UP000027120"/>
    </source>
</evidence>
<protein>
    <recommendedName>
        <fullName evidence="1">F-box domain-containing protein</fullName>
    </recommendedName>
</protein>
<accession>A0A067G6P4</accession>
<dbReference type="SMART" id="SM00256">
    <property type="entry name" value="FBOX"/>
    <property type="match status" value="1"/>
</dbReference>